<protein>
    <submittedName>
        <fullName evidence="1">Uncharacterized protein</fullName>
    </submittedName>
</protein>
<name>A0A381A6N0_BORPT</name>
<organism evidence="1 2">
    <name type="scientific">Bordetella pertussis</name>
    <dbReference type="NCBI Taxonomy" id="520"/>
    <lineage>
        <taxon>Bacteria</taxon>
        <taxon>Pseudomonadati</taxon>
        <taxon>Pseudomonadota</taxon>
        <taxon>Betaproteobacteria</taxon>
        <taxon>Burkholderiales</taxon>
        <taxon>Alcaligenaceae</taxon>
        <taxon>Bordetella</taxon>
    </lineage>
</organism>
<dbReference type="Proteomes" id="UP000255014">
    <property type="component" value="Unassembled WGS sequence"/>
</dbReference>
<gene>
    <name evidence="1" type="ORF">NCTC10911_03255</name>
</gene>
<evidence type="ECO:0000313" key="2">
    <source>
        <dbReference type="Proteomes" id="UP000255014"/>
    </source>
</evidence>
<proteinExistence type="predicted"/>
<sequence length="259" mass="27731">MTGLVFLGGGNRRGKALFTHGIGSRGRLALPGNLGQLARLRNLTRCRGLPRLVATLVLRKRSLSFALEISAVDGAAARRGAFVLAVKCRLVDARHIVNHRTVGQRQISVACRLSIAHLARPRPAIGQGQLACVGFRAGIAALENTAVRKTHDAALGQAPALPAARHLPAVVKYRHALETASRTRQCQGIFEASHARLGSEELQPTRTASLSIAPGAMPAPLQTAVEYQTKRAESLRQTQIPGQRQGLGKTFQGIFAMQD</sequence>
<evidence type="ECO:0000313" key="1">
    <source>
        <dbReference type="EMBL" id="SUV66206.1"/>
    </source>
</evidence>
<dbReference type="EMBL" id="UFTT01000002">
    <property type="protein sequence ID" value="SUV66206.1"/>
    <property type="molecule type" value="Genomic_DNA"/>
</dbReference>
<dbReference type="AlphaFoldDB" id="A0A381A6N0"/>
<reference evidence="1 2" key="1">
    <citation type="submission" date="2018-06" db="EMBL/GenBank/DDBJ databases">
        <authorList>
            <consortium name="Pathogen Informatics"/>
            <person name="Doyle S."/>
        </authorList>
    </citation>
    <scope>NUCLEOTIDE SEQUENCE [LARGE SCALE GENOMIC DNA]</scope>
    <source>
        <strain evidence="1 2">NCTC10911</strain>
    </source>
</reference>
<accession>A0A381A6N0</accession>